<evidence type="ECO:0000313" key="2">
    <source>
        <dbReference type="Proteomes" id="UP000255505"/>
    </source>
</evidence>
<protein>
    <submittedName>
        <fullName evidence="1">Uncharacterized protein</fullName>
    </submittedName>
</protein>
<organism evidence="1 2">
    <name type="scientific">Cupriavidus taiwanensis</name>
    <dbReference type="NCBI Taxonomy" id="164546"/>
    <lineage>
        <taxon>Bacteria</taxon>
        <taxon>Pseudomonadati</taxon>
        <taxon>Pseudomonadota</taxon>
        <taxon>Betaproteobacteria</taxon>
        <taxon>Burkholderiales</taxon>
        <taxon>Burkholderiaceae</taxon>
        <taxon>Cupriavidus</taxon>
    </lineage>
</organism>
<gene>
    <name evidence="1" type="ORF">CT19425_120246</name>
</gene>
<dbReference type="EMBL" id="LT991976">
    <property type="protein sequence ID" value="SPK74004.1"/>
    <property type="molecule type" value="Genomic_DNA"/>
</dbReference>
<name>A0A375IGX8_9BURK</name>
<reference evidence="1 2" key="1">
    <citation type="submission" date="2018-01" db="EMBL/GenBank/DDBJ databases">
        <authorList>
            <person name="Gaut B.S."/>
            <person name="Morton B.R."/>
            <person name="Clegg M.T."/>
            <person name="Duvall M.R."/>
        </authorList>
    </citation>
    <scope>NUCLEOTIDE SEQUENCE [LARGE SCALE GENOMIC DNA]</scope>
    <source>
        <strain evidence="1">Cupriavidus taiwanensis LMG 19425</strain>
    </source>
</reference>
<accession>A0A375IGX8</accession>
<dbReference type="Proteomes" id="UP000255505">
    <property type="component" value="Chromosome I"/>
</dbReference>
<evidence type="ECO:0000313" key="1">
    <source>
        <dbReference type="EMBL" id="SPK74004.1"/>
    </source>
</evidence>
<dbReference type="AlphaFoldDB" id="A0A375IGX8"/>
<dbReference type="RefSeq" id="WP_147299657.1">
    <property type="nucleotide sequence ID" value="NZ_LT991976.1"/>
</dbReference>
<proteinExistence type="predicted"/>
<sequence length="370" mass="40537">MLKDRAQKATALALSVSKRWLPQLEVDIEPSTQVEQAKYLLTDLDVLAVAPAPIGGHIRMVFDCKSGAKESAIGRAFWLHGVMTRAAATHGFVVLNEKVAIKHDHRISASELSVSLLHESEFEDLAQCMGGTTQSIESAAADIDAWDRFLGIAKKYPSTSEYLTFAKSVFWMAKDPGEQCRKTVAKLRSVRTELDPAKPEHVALFGDSLCLFLLALSELANRLFLVLLRPTSHDEFSSSLLALLYGGYDSLEAAQKIRRLTSGAVSDDAVSIFPEIEKFEQLVREILQAPQQGLGASLLARELSFSFLMSSAVTELQRKLVAEAPYASKFVLLASEYLRKAAKLPSEFSTIYSDAALSLSASVLRPSTKP</sequence>